<feature type="transmembrane region" description="Helical" evidence="5">
    <location>
        <begin position="105"/>
        <end position="132"/>
    </location>
</feature>
<dbReference type="PANTHER" id="PTHR46641">
    <property type="entry name" value="FMRFAMIDE RECEPTOR-RELATED"/>
    <property type="match status" value="1"/>
</dbReference>
<feature type="transmembrane region" description="Helical" evidence="5">
    <location>
        <begin position="59"/>
        <end position="85"/>
    </location>
</feature>
<dbReference type="InterPro" id="IPR000276">
    <property type="entry name" value="GPCR_Rhodpsn"/>
</dbReference>
<evidence type="ECO:0000259" key="6">
    <source>
        <dbReference type="PROSITE" id="PS50262"/>
    </source>
</evidence>
<sequence>MTEHNTDKMVDIISDEVQFYIDVYLTSVFCTLVGCFGMVASVINFCVLTQQGVRDCMSLCLLSLTFSDFFVGAFMFAISLCYSFHLLHQDFYIDPLAVNSILSWAWGLLFDISMLTTAFISVERCLSVLYPFKFKDMATFKRSFFVLFLIYSVTVCGYLALFLTQGLSEQTDPGTNSTKIKLWVSSDRAMVETYTNISVHVVYGTFCEITVTASTYGMIIGLRRSDEFRSKSANSDSSSVDVFSKRNKKIVKMVTVLAAIFVVCNVARLSLNYARLALPELMLAKQMHNSFNTFLRVMFLCDTIGASSNIFVYYIYKPSFKRILLSIFCRVEFGKSLKE</sequence>
<keyword evidence="4 5" id="KW-0472">Membrane</keyword>
<gene>
    <name evidence="7" type="ORF">CUNI_LOCUS15598</name>
</gene>
<comment type="subcellular location">
    <subcellularLocation>
        <location evidence="1">Membrane</location>
    </subcellularLocation>
</comment>
<dbReference type="OrthoDB" id="6074791at2759"/>
<dbReference type="InterPro" id="IPR052954">
    <property type="entry name" value="GPCR-Ligand_Int"/>
</dbReference>
<evidence type="ECO:0000313" key="8">
    <source>
        <dbReference type="Proteomes" id="UP000678393"/>
    </source>
</evidence>
<keyword evidence="3 5" id="KW-1133">Transmembrane helix</keyword>
<reference evidence="7" key="1">
    <citation type="submission" date="2021-04" db="EMBL/GenBank/DDBJ databases">
        <authorList>
            <consortium name="Molecular Ecology Group"/>
        </authorList>
    </citation>
    <scope>NUCLEOTIDE SEQUENCE</scope>
</reference>
<evidence type="ECO:0000256" key="5">
    <source>
        <dbReference type="SAM" id="Phobius"/>
    </source>
</evidence>
<dbReference type="InterPro" id="IPR017452">
    <property type="entry name" value="GPCR_Rhodpsn_7TM"/>
</dbReference>
<keyword evidence="8" id="KW-1185">Reference proteome</keyword>
<feature type="domain" description="G-protein coupled receptors family 1 profile" evidence="6">
    <location>
        <begin position="37"/>
        <end position="313"/>
    </location>
</feature>
<feature type="transmembrane region" description="Helical" evidence="5">
    <location>
        <begin position="23"/>
        <end position="47"/>
    </location>
</feature>
<feature type="transmembrane region" description="Helical" evidence="5">
    <location>
        <begin position="254"/>
        <end position="274"/>
    </location>
</feature>
<name>A0A8S3ZQE2_9EUPU</name>
<dbReference type="Pfam" id="PF00001">
    <property type="entry name" value="7tm_1"/>
    <property type="match status" value="1"/>
</dbReference>
<evidence type="ECO:0000256" key="1">
    <source>
        <dbReference type="ARBA" id="ARBA00004370"/>
    </source>
</evidence>
<dbReference type="SUPFAM" id="SSF81321">
    <property type="entry name" value="Family A G protein-coupled receptor-like"/>
    <property type="match status" value="1"/>
</dbReference>
<dbReference type="AlphaFoldDB" id="A0A8S3ZQE2"/>
<evidence type="ECO:0000256" key="4">
    <source>
        <dbReference type="ARBA" id="ARBA00023136"/>
    </source>
</evidence>
<dbReference type="Proteomes" id="UP000678393">
    <property type="component" value="Unassembled WGS sequence"/>
</dbReference>
<evidence type="ECO:0000256" key="2">
    <source>
        <dbReference type="ARBA" id="ARBA00022692"/>
    </source>
</evidence>
<feature type="transmembrane region" description="Helical" evidence="5">
    <location>
        <begin position="144"/>
        <end position="163"/>
    </location>
</feature>
<evidence type="ECO:0000256" key="3">
    <source>
        <dbReference type="ARBA" id="ARBA00022989"/>
    </source>
</evidence>
<feature type="transmembrane region" description="Helical" evidence="5">
    <location>
        <begin position="201"/>
        <end position="222"/>
    </location>
</feature>
<proteinExistence type="predicted"/>
<dbReference type="PANTHER" id="PTHR46641:SF2">
    <property type="entry name" value="FMRFAMIDE RECEPTOR"/>
    <property type="match status" value="1"/>
</dbReference>
<organism evidence="7 8">
    <name type="scientific">Candidula unifasciata</name>
    <dbReference type="NCBI Taxonomy" id="100452"/>
    <lineage>
        <taxon>Eukaryota</taxon>
        <taxon>Metazoa</taxon>
        <taxon>Spiralia</taxon>
        <taxon>Lophotrochozoa</taxon>
        <taxon>Mollusca</taxon>
        <taxon>Gastropoda</taxon>
        <taxon>Heterobranchia</taxon>
        <taxon>Euthyneura</taxon>
        <taxon>Panpulmonata</taxon>
        <taxon>Eupulmonata</taxon>
        <taxon>Stylommatophora</taxon>
        <taxon>Helicina</taxon>
        <taxon>Helicoidea</taxon>
        <taxon>Geomitridae</taxon>
        <taxon>Candidula</taxon>
    </lineage>
</organism>
<comment type="caution">
    <text evidence="7">The sequence shown here is derived from an EMBL/GenBank/DDBJ whole genome shotgun (WGS) entry which is preliminary data.</text>
</comment>
<feature type="transmembrane region" description="Helical" evidence="5">
    <location>
        <begin position="294"/>
        <end position="316"/>
    </location>
</feature>
<dbReference type="GO" id="GO:0016020">
    <property type="term" value="C:membrane"/>
    <property type="evidence" value="ECO:0007669"/>
    <property type="project" value="UniProtKB-SubCell"/>
</dbReference>
<keyword evidence="2 5" id="KW-0812">Transmembrane</keyword>
<dbReference type="Gene3D" id="1.20.1070.10">
    <property type="entry name" value="Rhodopsin 7-helix transmembrane proteins"/>
    <property type="match status" value="1"/>
</dbReference>
<accession>A0A8S3ZQE2</accession>
<evidence type="ECO:0000313" key="7">
    <source>
        <dbReference type="EMBL" id="CAG5130040.1"/>
    </source>
</evidence>
<dbReference type="PROSITE" id="PS50262">
    <property type="entry name" value="G_PROTEIN_RECEP_F1_2"/>
    <property type="match status" value="1"/>
</dbReference>
<dbReference type="GO" id="GO:0004930">
    <property type="term" value="F:G protein-coupled receptor activity"/>
    <property type="evidence" value="ECO:0007669"/>
    <property type="project" value="InterPro"/>
</dbReference>
<protein>
    <recommendedName>
        <fullName evidence="6">G-protein coupled receptors family 1 profile domain-containing protein</fullName>
    </recommendedName>
</protein>
<dbReference type="EMBL" id="CAJHNH020003813">
    <property type="protein sequence ID" value="CAG5130040.1"/>
    <property type="molecule type" value="Genomic_DNA"/>
</dbReference>